<dbReference type="InterPro" id="IPR017946">
    <property type="entry name" value="PLC-like_Pdiesterase_TIM-brl"/>
</dbReference>
<name>A0ABT8RK36_9BACT</name>
<proteinExistence type="predicted"/>
<dbReference type="EMBL" id="JAUKPO010000057">
    <property type="protein sequence ID" value="MDO1451390.1"/>
    <property type="molecule type" value="Genomic_DNA"/>
</dbReference>
<dbReference type="SUPFAM" id="SSF51695">
    <property type="entry name" value="PLC-like phosphodiesterases"/>
    <property type="match status" value="1"/>
</dbReference>
<evidence type="ECO:0000313" key="2">
    <source>
        <dbReference type="Proteomes" id="UP001168528"/>
    </source>
</evidence>
<gene>
    <name evidence="1" type="ORF">Q0590_34260</name>
</gene>
<dbReference type="CDD" id="cd08566">
    <property type="entry name" value="GDPD_AtGDE_like"/>
    <property type="match status" value="1"/>
</dbReference>
<sequence>MTPFTIPTLSEVLEWSKGKTIINVDKKDVPLPMIAKLLQQHEAETSVMLTVHKAEQARFYYAHNPNRMFSAFIRSRQEFDDFENSGIPWSQIMAYVGPVSKAENKQLYELLHKRGVMCMISAAPSYDKLPDPVARQKAYREIIQAGADVIESDLPIEVANAIAP</sequence>
<dbReference type="Proteomes" id="UP001168528">
    <property type="component" value="Unassembled WGS sequence"/>
</dbReference>
<comment type="caution">
    <text evidence="1">The sequence shown here is derived from an EMBL/GenBank/DDBJ whole genome shotgun (WGS) entry which is preliminary data.</text>
</comment>
<dbReference type="RefSeq" id="WP_302042188.1">
    <property type="nucleotide sequence ID" value="NZ_JAUKPO010000057.1"/>
</dbReference>
<reference evidence="1" key="1">
    <citation type="submission" date="2023-07" db="EMBL/GenBank/DDBJ databases">
        <title>The genome sequence of Rhodocytophaga aerolata KACC 12507.</title>
        <authorList>
            <person name="Zhang X."/>
        </authorList>
    </citation>
    <scope>NUCLEOTIDE SEQUENCE</scope>
    <source>
        <strain evidence="1">KACC 12507</strain>
    </source>
</reference>
<dbReference type="Gene3D" id="3.20.20.190">
    <property type="entry name" value="Phosphatidylinositol (PI) phosphodiesterase"/>
    <property type="match status" value="1"/>
</dbReference>
<evidence type="ECO:0000313" key="1">
    <source>
        <dbReference type="EMBL" id="MDO1451390.1"/>
    </source>
</evidence>
<keyword evidence="2" id="KW-1185">Reference proteome</keyword>
<organism evidence="1 2">
    <name type="scientific">Rhodocytophaga aerolata</name>
    <dbReference type="NCBI Taxonomy" id="455078"/>
    <lineage>
        <taxon>Bacteria</taxon>
        <taxon>Pseudomonadati</taxon>
        <taxon>Bacteroidota</taxon>
        <taxon>Cytophagia</taxon>
        <taxon>Cytophagales</taxon>
        <taxon>Rhodocytophagaceae</taxon>
        <taxon>Rhodocytophaga</taxon>
    </lineage>
</organism>
<protein>
    <submittedName>
        <fullName evidence="1">Glycerophosphodiester phosphodiesterase family protein</fullName>
    </submittedName>
</protein>
<accession>A0ABT8RK36</accession>